<dbReference type="InterPro" id="IPR050627">
    <property type="entry name" value="Nitroreductase/BluB"/>
</dbReference>
<dbReference type="GO" id="GO:0016491">
    <property type="term" value="F:oxidoreductase activity"/>
    <property type="evidence" value="ECO:0007669"/>
    <property type="project" value="InterPro"/>
</dbReference>
<keyword evidence="3" id="KW-1185">Reference proteome</keyword>
<dbReference type="EMBL" id="RKQK01000002">
    <property type="protein sequence ID" value="RPE67212.1"/>
    <property type="molecule type" value="Genomic_DNA"/>
</dbReference>
<dbReference type="NCBIfam" id="TIGR02476">
    <property type="entry name" value="BluB"/>
    <property type="match status" value="1"/>
</dbReference>
<reference evidence="2 3" key="1">
    <citation type="submission" date="2018-11" db="EMBL/GenBank/DDBJ databases">
        <title>Genomic Encyclopedia of Type Strains, Phase IV (KMG-IV): sequencing the most valuable type-strain genomes for metagenomic binning, comparative biology and taxonomic classification.</title>
        <authorList>
            <person name="Goeker M."/>
        </authorList>
    </citation>
    <scope>NUCLEOTIDE SEQUENCE [LARGE SCALE GENOMIC DNA]</scope>
    <source>
        <strain evidence="2 3">DSM 104731</strain>
    </source>
</reference>
<comment type="caution">
    <text evidence="2">The sequence shown here is derived from an EMBL/GenBank/DDBJ whole genome shotgun (WGS) entry which is preliminary data.</text>
</comment>
<gene>
    <name evidence="2" type="ORF">EDD53_1617</name>
</gene>
<dbReference type="InterPro" id="IPR029479">
    <property type="entry name" value="Nitroreductase"/>
</dbReference>
<protein>
    <submittedName>
        <fullName evidence="2">Cob(II)yrinic acid a,c-diamide reductase</fullName>
    </submittedName>
</protein>
<dbReference type="PANTHER" id="PTHR23026:SF123">
    <property type="entry name" value="NAD(P)H NITROREDUCTASE RV3131-RELATED"/>
    <property type="match status" value="1"/>
</dbReference>
<dbReference type="Pfam" id="PF00881">
    <property type="entry name" value="Nitroreductase"/>
    <property type="match status" value="1"/>
</dbReference>
<dbReference type="SUPFAM" id="SSF55469">
    <property type="entry name" value="FMN-dependent nitroreductase-like"/>
    <property type="match status" value="1"/>
</dbReference>
<evidence type="ECO:0000313" key="3">
    <source>
        <dbReference type="Proteomes" id="UP000269689"/>
    </source>
</evidence>
<dbReference type="InterPro" id="IPR000415">
    <property type="entry name" value="Nitroreductase-like"/>
</dbReference>
<accession>A0A3N4U9S3</accession>
<feature type="domain" description="Nitroreductase" evidence="1">
    <location>
        <begin position="20"/>
        <end position="185"/>
    </location>
</feature>
<proteinExistence type="predicted"/>
<dbReference type="InterPro" id="IPR012825">
    <property type="entry name" value="BluB"/>
</dbReference>
<evidence type="ECO:0000313" key="2">
    <source>
        <dbReference type="EMBL" id="RPE67212.1"/>
    </source>
</evidence>
<sequence length="212" mass="23535">MAGATSFSATERDAFEKLMRVRRDVRRFRTDPVDPKLVTACLASFSLAPSVGLSQPWQIVNVKSDSARAAVLDNFETANARALRGYTGSDAETYATLKLAGLREAPVHLAVFCDESTQKGKGLGAGTMPEMRRYSVVCAIMQFWLALRSYGLGLGWVSILDPEQLKTDLNIAKDWQLVGYLCIGWPEQDGFDPELEKLGWEERLPCPDLETR</sequence>
<dbReference type="PANTHER" id="PTHR23026">
    <property type="entry name" value="NADPH NITROREDUCTASE"/>
    <property type="match status" value="1"/>
</dbReference>
<dbReference type="Proteomes" id="UP000269689">
    <property type="component" value="Unassembled WGS sequence"/>
</dbReference>
<dbReference type="RefSeq" id="WP_281277946.1">
    <property type="nucleotide sequence ID" value="NZ_RKQK01000002.1"/>
</dbReference>
<dbReference type="Gene3D" id="3.40.109.10">
    <property type="entry name" value="NADH Oxidase"/>
    <property type="match status" value="1"/>
</dbReference>
<dbReference type="AlphaFoldDB" id="A0A3N4U9S3"/>
<organism evidence="2 3">
    <name type="scientific">Pacificibacter maritimus</name>
    <dbReference type="NCBI Taxonomy" id="762213"/>
    <lineage>
        <taxon>Bacteria</taxon>
        <taxon>Pseudomonadati</taxon>
        <taxon>Pseudomonadota</taxon>
        <taxon>Alphaproteobacteria</taxon>
        <taxon>Rhodobacterales</taxon>
        <taxon>Roseobacteraceae</taxon>
        <taxon>Pacificibacter</taxon>
    </lineage>
</organism>
<evidence type="ECO:0000259" key="1">
    <source>
        <dbReference type="Pfam" id="PF00881"/>
    </source>
</evidence>
<name>A0A3N4U9S3_9RHOB</name>